<dbReference type="AlphaFoldDB" id="A0A392R0J4"/>
<evidence type="ECO:0000259" key="1">
    <source>
        <dbReference type="Pfam" id="PF07727"/>
    </source>
</evidence>
<keyword evidence="3" id="KW-1185">Reference proteome</keyword>
<name>A0A392R0J4_9FABA</name>
<reference evidence="2 3" key="1">
    <citation type="journal article" date="2018" name="Front. Plant Sci.">
        <title>Red Clover (Trifolium pratense) and Zigzag Clover (T. medium) - A Picture of Genomic Similarities and Differences.</title>
        <authorList>
            <person name="Dluhosova J."/>
            <person name="Istvanek J."/>
            <person name="Nedelnik J."/>
            <person name="Repkova J."/>
        </authorList>
    </citation>
    <scope>NUCLEOTIDE SEQUENCE [LARGE SCALE GENOMIC DNA]</scope>
    <source>
        <strain evidence="3">cv. 10/8</strain>
        <tissue evidence="2">Leaf</tissue>
    </source>
</reference>
<evidence type="ECO:0000313" key="3">
    <source>
        <dbReference type="Proteomes" id="UP000265520"/>
    </source>
</evidence>
<dbReference type="InterPro" id="IPR013103">
    <property type="entry name" value="RVT_2"/>
</dbReference>
<dbReference type="Pfam" id="PF07727">
    <property type="entry name" value="RVT_2"/>
    <property type="match status" value="1"/>
</dbReference>
<sequence length="136" mass="15718">MQSEFDALIRNTTCDLVSRPCDANLIRCMWIFKHEKNSYGSFERYKVRLVSDGRSQVAGVDCDETFIPVVKPATIRTVLTIALSKSWPIHQLDIHNAFLHGDLHETVYMHQPLGFRDSHHPDYVCRLKKSLYGLKQ</sequence>
<accession>A0A392R0J4</accession>
<feature type="non-terminal residue" evidence="2">
    <location>
        <position position="136"/>
    </location>
</feature>
<feature type="domain" description="Reverse transcriptase Ty1/copia-type" evidence="1">
    <location>
        <begin position="11"/>
        <end position="136"/>
    </location>
</feature>
<proteinExistence type="predicted"/>
<organism evidence="2 3">
    <name type="scientific">Trifolium medium</name>
    <dbReference type="NCBI Taxonomy" id="97028"/>
    <lineage>
        <taxon>Eukaryota</taxon>
        <taxon>Viridiplantae</taxon>
        <taxon>Streptophyta</taxon>
        <taxon>Embryophyta</taxon>
        <taxon>Tracheophyta</taxon>
        <taxon>Spermatophyta</taxon>
        <taxon>Magnoliopsida</taxon>
        <taxon>eudicotyledons</taxon>
        <taxon>Gunneridae</taxon>
        <taxon>Pentapetalae</taxon>
        <taxon>rosids</taxon>
        <taxon>fabids</taxon>
        <taxon>Fabales</taxon>
        <taxon>Fabaceae</taxon>
        <taxon>Papilionoideae</taxon>
        <taxon>50 kb inversion clade</taxon>
        <taxon>NPAAA clade</taxon>
        <taxon>Hologalegina</taxon>
        <taxon>IRL clade</taxon>
        <taxon>Trifolieae</taxon>
        <taxon>Trifolium</taxon>
    </lineage>
</organism>
<evidence type="ECO:0000313" key="2">
    <source>
        <dbReference type="EMBL" id="MCI29360.1"/>
    </source>
</evidence>
<comment type="caution">
    <text evidence="2">The sequence shown here is derived from an EMBL/GenBank/DDBJ whole genome shotgun (WGS) entry which is preliminary data.</text>
</comment>
<dbReference type="InterPro" id="IPR043502">
    <property type="entry name" value="DNA/RNA_pol_sf"/>
</dbReference>
<protein>
    <submittedName>
        <fullName evidence="2">Copia protein</fullName>
    </submittedName>
</protein>
<dbReference type="SUPFAM" id="SSF56672">
    <property type="entry name" value="DNA/RNA polymerases"/>
    <property type="match status" value="1"/>
</dbReference>
<dbReference type="EMBL" id="LXQA010172000">
    <property type="protein sequence ID" value="MCI29360.1"/>
    <property type="molecule type" value="Genomic_DNA"/>
</dbReference>
<dbReference type="Proteomes" id="UP000265520">
    <property type="component" value="Unassembled WGS sequence"/>
</dbReference>